<protein>
    <submittedName>
        <fullName evidence="2">Uncharacterized protein</fullName>
    </submittedName>
</protein>
<evidence type="ECO:0000256" key="1">
    <source>
        <dbReference type="SAM" id="MobiDB-lite"/>
    </source>
</evidence>
<feature type="region of interest" description="Disordered" evidence="1">
    <location>
        <begin position="1"/>
        <end position="158"/>
    </location>
</feature>
<organism evidence="2 3">
    <name type="scientific">Panicum virgatum</name>
    <name type="common">Blackwell switchgrass</name>
    <dbReference type="NCBI Taxonomy" id="38727"/>
    <lineage>
        <taxon>Eukaryota</taxon>
        <taxon>Viridiplantae</taxon>
        <taxon>Streptophyta</taxon>
        <taxon>Embryophyta</taxon>
        <taxon>Tracheophyta</taxon>
        <taxon>Spermatophyta</taxon>
        <taxon>Magnoliopsida</taxon>
        <taxon>Liliopsida</taxon>
        <taxon>Poales</taxon>
        <taxon>Poaceae</taxon>
        <taxon>PACMAD clade</taxon>
        <taxon>Panicoideae</taxon>
        <taxon>Panicodae</taxon>
        <taxon>Paniceae</taxon>
        <taxon>Panicinae</taxon>
        <taxon>Panicum</taxon>
        <taxon>Panicum sect. Hiantes</taxon>
    </lineage>
</organism>
<reference evidence="2" key="1">
    <citation type="submission" date="2020-05" db="EMBL/GenBank/DDBJ databases">
        <title>WGS assembly of Panicum virgatum.</title>
        <authorList>
            <person name="Lovell J.T."/>
            <person name="Jenkins J."/>
            <person name="Shu S."/>
            <person name="Juenger T.E."/>
            <person name="Schmutz J."/>
        </authorList>
    </citation>
    <scope>NUCLEOTIDE SEQUENCE</scope>
    <source>
        <strain evidence="2">AP13</strain>
    </source>
</reference>
<comment type="caution">
    <text evidence="2">The sequence shown here is derived from an EMBL/GenBank/DDBJ whole genome shotgun (WGS) entry which is preliminary data.</text>
</comment>
<dbReference type="Proteomes" id="UP000823388">
    <property type="component" value="Chromosome 7N"/>
</dbReference>
<feature type="compositionally biased region" description="Basic residues" evidence="1">
    <location>
        <begin position="103"/>
        <end position="115"/>
    </location>
</feature>
<accession>A0A8T0PZL3</accession>
<evidence type="ECO:0000313" key="3">
    <source>
        <dbReference type="Proteomes" id="UP000823388"/>
    </source>
</evidence>
<name>A0A8T0PZL3_PANVG</name>
<sequence>MVTAPQSPLPKLHLPPPSSRPGNLLRRPRAACSPPLPPPAAPTRLTARRPPLAHAPPPPPACTRCTTPTPCRCLRWPARPGLTRRPPRLSRPARLSSSAGPHAPRKPPRLNRPTRRTWAPAPAAASAPCGPLPATPAPHLPGLTAAPPKWKPRQRICPQGYRIRLPGRRI</sequence>
<feature type="compositionally biased region" description="Low complexity" evidence="1">
    <location>
        <begin position="62"/>
        <end position="101"/>
    </location>
</feature>
<evidence type="ECO:0000313" key="2">
    <source>
        <dbReference type="EMBL" id="KAG2566348.1"/>
    </source>
</evidence>
<proteinExistence type="predicted"/>
<keyword evidence="3" id="KW-1185">Reference proteome</keyword>
<dbReference type="EMBL" id="CM029050">
    <property type="protein sequence ID" value="KAG2566348.1"/>
    <property type="molecule type" value="Genomic_DNA"/>
</dbReference>
<feature type="compositionally biased region" description="Pro residues" evidence="1">
    <location>
        <begin position="130"/>
        <end position="139"/>
    </location>
</feature>
<feature type="compositionally biased region" description="Low complexity" evidence="1">
    <location>
        <begin position="1"/>
        <end position="12"/>
    </location>
</feature>
<feature type="compositionally biased region" description="Low complexity" evidence="1">
    <location>
        <begin position="119"/>
        <end position="129"/>
    </location>
</feature>
<dbReference type="AlphaFoldDB" id="A0A8T0PZL3"/>
<feature type="compositionally biased region" description="Low complexity" evidence="1">
    <location>
        <begin position="42"/>
        <end position="52"/>
    </location>
</feature>
<feature type="compositionally biased region" description="Low complexity" evidence="1">
    <location>
        <begin position="20"/>
        <end position="33"/>
    </location>
</feature>
<gene>
    <name evidence="2" type="ORF">PVAP13_7NG196270</name>
</gene>